<feature type="domain" description="TonB-dependent receptor plug" evidence="6">
    <location>
        <begin position="222"/>
        <end position="329"/>
    </location>
</feature>
<evidence type="ECO:0000313" key="8">
    <source>
        <dbReference type="Proteomes" id="UP000555103"/>
    </source>
</evidence>
<gene>
    <name evidence="7" type="ORF">GGR21_002098</name>
</gene>
<dbReference type="Gene3D" id="2.60.40.1120">
    <property type="entry name" value="Carboxypeptidase-like, regulatory domain"/>
    <property type="match status" value="1"/>
</dbReference>
<dbReference type="InterPro" id="IPR011662">
    <property type="entry name" value="Secretin/TonB_short_N"/>
</dbReference>
<dbReference type="NCBIfam" id="TIGR04056">
    <property type="entry name" value="OMP_RagA_SusC"/>
    <property type="match status" value="1"/>
</dbReference>
<dbReference type="Gene3D" id="2.170.130.10">
    <property type="entry name" value="TonB-dependent receptor, plug domain"/>
    <property type="match status" value="1"/>
</dbReference>
<dbReference type="NCBIfam" id="TIGR04057">
    <property type="entry name" value="SusC_RagA_signa"/>
    <property type="match status" value="1"/>
</dbReference>
<dbReference type="EMBL" id="JACIEP010000006">
    <property type="protein sequence ID" value="MBB4036197.1"/>
    <property type="molecule type" value="Genomic_DNA"/>
</dbReference>
<organism evidence="7 8">
    <name type="scientific">Dysgonomonas hofstadii</name>
    <dbReference type="NCBI Taxonomy" id="637886"/>
    <lineage>
        <taxon>Bacteria</taxon>
        <taxon>Pseudomonadati</taxon>
        <taxon>Bacteroidota</taxon>
        <taxon>Bacteroidia</taxon>
        <taxon>Bacteroidales</taxon>
        <taxon>Dysgonomonadaceae</taxon>
        <taxon>Dysgonomonas</taxon>
    </lineage>
</organism>
<dbReference type="AlphaFoldDB" id="A0A840CJI1"/>
<comment type="similarity">
    <text evidence="4">Belongs to the TonB-dependent receptor family.</text>
</comment>
<dbReference type="InterPro" id="IPR023996">
    <property type="entry name" value="TonB-dep_OMP_SusC/RagA"/>
</dbReference>
<keyword evidence="3 4" id="KW-0998">Cell outer membrane</keyword>
<evidence type="ECO:0000259" key="6">
    <source>
        <dbReference type="Pfam" id="PF07715"/>
    </source>
</evidence>
<dbReference type="Pfam" id="PF07660">
    <property type="entry name" value="STN"/>
    <property type="match status" value="1"/>
</dbReference>
<dbReference type="InterPro" id="IPR012910">
    <property type="entry name" value="Plug_dom"/>
</dbReference>
<dbReference type="SUPFAM" id="SSF56935">
    <property type="entry name" value="Porins"/>
    <property type="match status" value="1"/>
</dbReference>
<dbReference type="FunFam" id="2.170.130.10:FF:000024">
    <property type="entry name" value="Outer membrane protein"/>
    <property type="match status" value="1"/>
</dbReference>
<evidence type="ECO:0000259" key="5">
    <source>
        <dbReference type="Pfam" id="PF07660"/>
    </source>
</evidence>
<dbReference type="Pfam" id="PF13715">
    <property type="entry name" value="CarbopepD_reg_2"/>
    <property type="match status" value="1"/>
</dbReference>
<comment type="caution">
    <text evidence="7">The sequence shown here is derived from an EMBL/GenBank/DDBJ whole genome shotgun (WGS) entry which is preliminary data.</text>
</comment>
<keyword evidence="4" id="KW-1134">Transmembrane beta strand</keyword>
<name>A0A840CJI1_9BACT</name>
<dbReference type="SUPFAM" id="SSF49464">
    <property type="entry name" value="Carboxypeptidase regulatory domain-like"/>
    <property type="match status" value="1"/>
</dbReference>
<keyword evidence="8" id="KW-1185">Reference proteome</keyword>
<evidence type="ECO:0000256" key="3">
    <source>
        <dbReference type="ARBA" id="ARBA00023237"/>
    </source>
</evidence>
<dbReference type="InterPro" id="IPR039426">
    <property type="entry name" value="TonB-dep_rcpt-like"/>
</dbReference>
<keyword evidence="4" id="KW-0812">Transmembrane</keyword>
<dbReference type="RefSeq" id="WP_246348049.1">
    <property type="nucleotide sequence ID" value="NZ_JACIEP010000006.1"/>
</dbReference>
<proteinExistence type="inferred from homology"/>
<dbReference type="Pfam" id="PF07715">
    <property type="entry name" value="Plug"/>
    <property type="match status" value="1"/>
</dbReference>
<protein>
    <submittedName>
        <fullName evidence="7">TonB-linked SusC/RagA family outer membrane protein</fullName>
    </submittedName>
</protein>
<dbReference type="InterPro" id="IPR008969">
    <property type="entry name" value="CarboxyPept-like_regulatory"/>
</dbReference>
<dbReference type="GO" id="GO:0009279">
    <property type="term" value="C:cell outer membrane"/>
    <property type="evidence" value="ECO:0007669"/>
    <property type="project" value="UniProtKB-SubCell"/>
</dbReference>
<dbReference type="PROSITE" id="PS52016">
    <property type="entry name" value="TONB_DEPENDENT_REC_3"/>
    <property type="match status" value="1"/>
</dbReference>
<evidence type="ECO:0000256" key="2">
    <source>
        <dbReference type="ARBA" id="ARBA00023136"/>
    </source>
</evidence>
<evidence type="ECO:0000256" key="1">
    <source>
        <dbReference type="ARBA" id="ARBA00022448"/>
    </source>
</evidence>
<feature type="domain" description="Secretin/TonB short N-terminal" evidence="5">
    <location>
        <begin position="68"/>
        <end position="114"/>
    </location>
</feature>
<sequence length="741" mass="83276">MKKYRFRIPISKHLLLIMRISYFLFFIGILQTQATNTYAQETSLTIHENSIELEKLFKKIEAQTDFYFFYSNDKIDKSIKVNINVENKTIYEILNVVLKNTNIIYQVKNKAIILNLDKDLKQLQQPQQPSRKKITGTVVDEQGIPITGASIAEKGTTNGVMTDADGGFTISVSENAIILVSFVGYIAQEIAVGNQSELNILLRENLNILDEVVVVGFGTQKKVNLTGSVSTIDSKMLENRPVMTAAQALQGAAAGLQITQNSGSMESRASINIRGVATIGEGSSGSPLILIDGMEGDINAINPQDIENISVLKDAAASSIYGSRAPFGVILVTTKKGRSGKATLNYNNSFRWTSPMLLPKTADSYTFALFLNDGCINGGTTPFFSDDKIQRILDYQNGKITESIVPNPSNPSKWGDGYVYGNDNVDWFKAIFRDEAFSQEHNLSINGGSEDMHYFVSANYLGQDGLMQFNQDKYNRYSSTVKLGAKVTDWLQFNYNSRFIREDYGRPTDLTNNLFYYLVIRGWPTLPLYDPNGQLYSSPTPALGLRDGGRDNKRTDNLYQQAQLVFEPVKGWKTFGEFNYRIENIERSWDYQKLYNHDVDGNPYVYRSGSHVYEGHITSNFMNTNIYSEYSKQLKSGHNFKGMVGFQAELMKYKTISLQREGIIVSTLPSVDLTSGIDASGKEVTPTVSGSFSDWATAGFFGRINYDYKQRYLAEINLRYDGTSRFRSDKRWKMFPSFSLG</sequence>
<dbReference type="Proteomes" id="UP000555103">
    <property type="component" value="Unassembled WGS sequence"/>
</dbReference>
<dbReference type="InterPro" id="IPR023997">
    <property type="entry name" value="TonB-dep_OMP_SusC/RagA_CS"/>
</dbReference>
<keyword evidence="1 4" id="KW-0813">Transport</keyword>
<evidence type="ECO:0000256" key="4">
    <source>
        <dbReference type="PROSITE-ProRule" id="PRU01360"/>
    </source>
</evidence>
<evidence type="ECO:0000313" key="7">
    <source>
        <dbReference type="EMBL" id="MBB4036197.1"/>
    </source>
</evidence>
<accession>A0A840CJI1</accession>
<comment type="subcellular location">
    <subcellularLocation>
        <location evidence="4">Cell outer membrane</location>
        <topology evidence="4">Multi-pass membrane protein</topology>
    </subcellularLocation>
</comment>
<reference evidence="7 8" key="1">
    <citation type="submission" date="2020-08" db="EMBL/GenBank/DDBJ databases">
        <title>Genomic Encyclopedia of Type Strains, Phase IV (KMG-IV): sequencing the most valuable type-strain genomes for metagenomic binning, comparative biology and taxonomic classification.</title>
        <authorList>
            <person name="Goeker M."/>
        </authorList>
    </citation>
    <scope>NUCLEOTIDE SEQUENCE [LARGE SCALE GENOMIC DNA]</scope>
    <source>
        <strain evidence="7 8">DSM 104969</strain>
    </source>
</reference>
<dbReference type="InterPro" id="IPR037066">
    <property type="entry name" value="Plug_dom_sf"/>
</dbReference>
<keyword evidence="2 4" id="KW-0472">Membrane</keyword>